<reference evidence="2" key="1">
    <citation type="journal article" date="2019" name="Int. J. Syst. Evol. Microbiol.">
        <title>The Global Catalogue of Microorganisms (GCM) 10K type strain sequencing project: providing services to taxonomists for standard genome sequencing and annotation.</title>
        <authorList>
            <consortium name="The Broad Institute Genomics Platform"/>
            <consortium name="The Broad Institute Genome Sequencing Center for Infectious Disease"/>
            <person name="Wu L."/>
            <person name="Ma J."/>
        </authorList>
    </citation>
    <scope>NUCLEOTIDE SEQUENCE [LARGE SCALE GENOMIC DNA]</scope>
    <source>
        <strain evidence="2">CCUG 62945</strain>
    </source>
</reference>
<accession>A0ABW2QT87</accession>
<proteinExistence type="predicted"/>
<dbReference type="RefSeq" id="WP_380186197.1">
    <property type="nucleotide sequence ID" value="NZ_JBHTBQ010000006.1"/>
</dbReference>
<dbReference type="InterPro" id="IPR022061">
    <property type="entry name" value="DUF3617"/>
</dbReference>
<comment type="caution">
    <text evidence="1">The sequence shown here is derived from an EMBL/GenBank/DDBJ whole genome shotgun (WGS) entry which is preliminary data.</text>
</comment>
<keyword evidence="2" id="KW-1185">Reference proteome</keyword>
<gene>
    <name evidence="1" type="ORF">ACFQNF_03720</name>
</gene>
<sequence>MPQIGQWEITSEMPVEQKAAMSKMTPEMLKQMQQGNMRFDSKAGTMIMSTCLSKDKLGTWQQMGQKPPQHCDAAKISYSGNTVTMDMQCRQPQTSTMHSVIQFSAARDSDQYQHHIQAQGKTMVLKGSAKRLGDCK</sequence>
<dbReference type="Pfam" id="PF12276">
    <property type="entry name" value="DUF3617"/>
    <property type="match status" value="1"/>
</dbReference>
<organism evidence="1 2">
    <name type="scientific">Iodobacter arcticus</name>
    <dbReference type="NCBI Taxonomy" id="590593"/>
    <lineage>
        <taxon>Bacteria</taxon>
        <taxon>Pseudomonadati</taxon>
        <taxon>Pseudomonadota</taxon>
        <taxon>Betaproteobacteria</taxon>
        <taxon>Neisseriales</taxon>
        <taxon>Chitinibacteraceae</taxon>
        <taxon>Iodobacter</taxon>
    </lineage>
</organism>
<protein>
    <submittedName>
        <fullName evidence="1">DUF3617 domain-containing protein</fullName>
    </submittedName>
</protein>
<dbReference type="EMBL" id="JBHTBQ010000006">
    <property type="protein sequence ID" value="MFC7418982.1"/>
    <property type="molecule type" value="Genomic_DNA"/>
</dbReference>
<evidence type="ECO:0000313" key="2">
    <source>
        <dbReference type="Proteomes" id="UP001596473"/>
    </source>
</evidence>
<name>A0ABW2QT87_9NEIS</name>
<evidence type="ECO:0000313" key="1">
    <source>
        <dbReference type="EMBL" id="MFC7418982.1"/>
    </source>
</evidence>
<dbReference type="Proteomes" id="UP001596473">
    <property type="component" value="Unassembled WGS sequence"/>
</dbReference>